<name>A0ABW0C157_9BACT</name>
<sequence length="113" mass="12979">MTFSNFSFLESEFPILFNIGQSAEFHLFQDAVTCIFKIRQFGERVKVKGINQLPEKIESQYQSLKSKIDQLPQTVLAKAFRGELVGQEVREYVRELEELGMVAEGVGIYNKLN</sequence>
<dbReference type="Proteomes" id="UP001596163">
    <property type="component" value="Unassembled WGS sequence"/>
</dbReference>
<keyword evidence="2" id="KW-1185">Reference proteome</keyword>
<evidence type="ECO:0000313" key="2">
    <source>
        <dbReference type="Proteomes" id="UP001596163"/>
    </source>
</evidence>
<accession>A0ABW0C157</accession>
<reference evidence="2" key="1">
    <citation type="journal article" date="2019" name="Int. J. Syst. Evol. Microbiol.">
        <title>The Global Catalogue of Microorganisms (GCM) 10K type strain sequencing project: providing services to taxonomists for standard genome sequencing and annotation.</title>
        <authorList>
            <consortium name="The Broad Institute Genomics Platform"/>
            <consortium name="The Broad Institute Genome Sequencing Center for Infectious Disease"/>
            <person name="Wu L."/>
            <person name="Ma J."/>
        </authorList>
    </citation>
    <scope>NUCLEOTIDE SEQUENCE [LARGE SCALE GENOMIC DNA]</scope>
    <source>
        <strain evidence="2">CGMCC 1.7030</strain>
    </source>
</reference>
<evidence type="ECO:0000313" key="1">
    <source>
        <dbReference type="EMBL" id="MFC5192918.1"/>
    </source>
</evidence>
<proteinExistence type="predicted"/>
<comment type="caution">
    <text evidence="1">The sequence shown here is derived from an EMBL/GenBank/DDBJ whole genome shotgun (WGS) entry which is preliminary data.</text>
</comment>
<dbReference type="EMBL" id="JBHSKS010000011">
    <property type="protein sequence ID" value="MFC5192918.1"/>
    <property type="molecule type" value="Genomic_DNA"/>
</dbReference>
<evidence type="ECO:0008006" key="3">
    <source>
        <dbReference type="Google" id="ProtNLM"/>
    </source>
</evidence>
<protein>
    <recommendedName>
        <fullName evidence="3">Type I restriction enzyme S subunit</fullName>
    </recommendedName>
</protein>
<organism evidence="1 2">
    <name type="scientific">Algoriphagus aquatilis</name>
    <dbReference type="NCBI Taxonomy" id="490186"/>
    <lineage>
        <taxon>Bacteria</taxon>
        <taxon>Pseudomonadati</taxon>
        <taxon>Bacteroidota</taxon>
        <taxon>Cytophagia</taxon>
        <taxon>Cytophagales</taxon>
        <taxon>Cyclobacteriaceae</taxon>
        <taxon>Algoriphagus</taxon>
    </lineage>
</organism>
<dbReference type="RefSeq" id="WP_377916393.1">
    <property type="nucleotide sequence ID" value="NZ_JBHSKS010000011.1"/>
</dbReference>
<gene>
    <name evidence="1" type="ORF">ACFPIK_14170</name>
</gene>